<dbReference type="AlphaFoldDB" id="A0A7T0PWN6"/>
<gene>
    <name evidence="1" type="ORF">ID810_09740</name>
</gene>
<protein>
    <recommendedName>
        <fullName evidence="3">Lipoprotein</fullName>
    </recommendedName>
</protein>
<name>A0A7T0PWN6_9ACTO</name>
<dbReference type="PROSITE" id="PS51257">
    <property type="entry name" value="PROKAR_LIPOPROTEIN"/>
    <property type="match status" value="1"/>
</dbReference>
<dbReference type="InterPro" id="IPR006311">
    <property type="entry name" value="TAT_signal"/>
</dbReference>
<dbReference type="Proteomes" id="UP000594637">
    <property type="component" value="Chromosome"/>
</dbReference>
<evidence type="ECO:0008006" key="3">
    <source>
        <dbReference type="Google" id="ProtNLM"/>
    </source>
</evidence>
<dbReference type="RefSeq" id="WP_166857885.1">
    <property type="nucleotide sequence ID" value="NZ_CP063989.1"/>
</dbReference>
<evidence type="ECO:0000313" key="2">
    <source>
        <dbReference type="Proteomes" id="UP000594637"/>
    </source>
</evidence>
<accession>A0A7T0PWN6</accession>
<dbReference type="KEGG" id="arep:ID810_09740"/>
<organism evidence="1 2">
    <name type="scientific">Actinomyces respiraculi</name>
    <dbReference type="NCBI Taxonomy" id="2744574"/>
    <lineage>
        <taxon>Bacteria</taxon>
        <taxon>Bacillati</taxon>
        <taxon>Actinomycetota</taxon>
        <taxon>Actinomycetes</taxon>
        <taxon>Actinomycetales</taxon>
        <taxon>Actinomycetaceae</taxon>
        <taxon>Actinomyces</taxon>
    </lineage>
</organism>
<evidence type="ECO:0000313" key="1">
    <source>
        <dbReference type="EMBL" id="QPL05015.1"/>
    </source>
</evidence>
<reference evidence="1 2" key="1">
    <citation type="submission" date="2020-11" db="EMBL/GenBank/DDBJ databases">
        <title>Actinomyces sp. ZJ750.</title>
        <authorList>
            <person name="Zhou J."/>
        </authorList>
    </citation>
    <scope>NUCLEOTIDE SEQUENCE [LARGE SCALE GENOMIC DNA]</scope>
    <source>
        <strain evidence="1 2">ZJ750</strain>
    </source>
</reference>
<sequence length="227" mass="23266">MTGLERRGASRRAVLAVGALTLAAGCAPGGSDDVLAGGAGAVAAVTPAGTSLDAPELVLLPWGDEATGETVEPLTGVRLVLAPRARALTPEWVADGRVQVTYVWTDTGNWGYLVLEGPGSFPVTGGNDAMAAAHAEEQLLIGELIRPRPPETTAWTGMAQSVQMSWNQATTPPGWSEETSVDAEALFVVDGAGHSYTAVVYGARDLLVSANPAVTTLCSLTVSEPAS</sequence>
<dbReference type="EMBL" id="CP063989">
    <property type="protein sequence ID" value="QPL05015.1"/>
    <property type="molecule type" value="Genomic_DNA"/>
</dbReference>
<keyword evidence="2" id="KW-1185">Reference proteome</keyword>
<proteinExistence type="predicted"/>
<dbReference type="PROSITE" id="PS51318">
    <property type="entry name" value="TAT"/>
    <property type="match status" value="1"/>
</dbReference>